<evidence type="ECO:0000256" key="2">
    <source>
        <dbReference type="ARBA" id="ARBA00021483"/>
    </source>
</evidence>
<name>A0A430HHT0_9BURK</name>
<dbReference type="GO" id="GO:0005829">
    <property type="term" value="C:cytosol"/>
    <property type="evidence" value="ECO:0007669"/>
    <property type="project" value="TreeGrafter"/>
</dbReference>
<dbReference type="GO" id="GO:0007165">
    <property type="term" value="P:signal transduction"/>
    <property type="evidence" value="ECO:0007669"/>
    <property type="project" value="InterPro"/>
</dbReference>
<organism evidence="5 6">
    <name type="scientific">Massilia atriviolacea</name>
    <dbReference type="NCBI Taxonomy" id="2495579"/>
    <lineage>
        <taxon>Bacteria</taxon>
        <taxon>Pseudomonadati</taxon>
        <taxon>Pseudomonadota</taxon>
        <taxon>Betaproteobacteria</taxon>
        <taxon>Burkholderiales</taxon>
        <taxon>Oxalobacteraceae</taxon>
        <taxon>Telluria group</taxon>
        <taxon>Massilia</taxon>
    </lineage>
</organism>
<dbReference type="PANTHER" id="PTHR22617:SF45">
    <property type="entry name" value="CHEMOTAXIS PROTEIN CHEW"/>
    <property type="match status" value="1"/>
</dbReference>
<comment type="subcellular location">
    <subcellularLocation>
        <location evidence="1">Cytoplasm</location>
    </subcellularLocation>
</comment>
<dbReference type="AlphaFoldDB" id="A0A430HHT0"/>
<evidence type="ECO:0000256" key="1">
    <source>
        <dbReference type="ARBA" id="ARBA00004496"/>
    </source>
</evidence>
<dbReference type="OrthoDB" id="21516at2"/>
<dbReference type="GO" id="GO:0006935">
    <property type="term" value="P:chemotaxis"/>
    <property type="evidence" value="ECO:0007669"/>
    <property type="project" value="InterPro"/>
</dbReference>
<proteinExistence type="predicted"/>
<dbReference type="Proteomes" id="UP000278085">
    <property type="component" value="Unassembled WGS sequence"/>
</dbReference>
<keyword evidence="6" id="KW-1185">Reference proteome</keyword>
<protein>
    <recommendedName>
        <fullName evidence="2">Chemotaxis protein CheW</fullName>
    </recommendedName>
</protein>
<dbReference type="Pfam" id="PF01584">
    <property type="entry name" value="CheW"/>
    <property type="match status" value="1"/>
</dbReference>
<dbReference type="InterPro" id="IPR039315">
    <property type="entry name" value="CheW"/>
</dbReference>
<reference evidence="5 6" key="1">
    <citation type="submission" date="2018-12" db="EMBL/GenBank/DDBJ databases">
        <authorList>
            <person name="Yang E."/>
        </authorList>
    </citation>
    <scope>NUCLEOTIDE SEQUENCE [LARGE SCALE GENOMIC DNA]</scope>
    <source>
        <strain evidence="5 6">SOD</strain>
    </source>
</reference>
<dbReference type="InterPro" id="IPR036061">
    <property type="entry name" value="CheW-like_dom_sf"/>
</dbReference>
<keyword evidence="3" id="KW-0963">Cytoplasm</keyword>
<accession>A0A430HHT0</accession>
<comment type="caution">
    <text evidence="5">The sequence shown here is derived from an EMBL/GenBank/DDBJ whole genome shotgun (WGS) entry which is preliminary data.</text>
</comment>
<evidence type="ECO:0000313" key="5">
    <source>
        <dbReference type="EMBL" id="RSZ57061.1"/>
    </source>
</evidence>
<evidence type="ECO:0000313" key="6">
    <source>
        <dbReference type="Proteomes" id="UP000278085"/>
    </source>
</evidence>
<dbReference type="SUPFAM" id="SSF50341">
    <property type="entry name" value="CheW-like"/>
    <property type="match status" value="1"/>
</dbReference>
<feature type="domain" description="CheW-like" evidence="4">
    <location>
        <begin position="78"/>
        <end position="225"/>
    </location>
</feature>
<dbReference type="PROSITE" id="PS50851">
    <property type="entry name" value="CHEW"/>
    <property type="match status" value="1"/>
</dbReference>
<dbReference type="InterPro" id="IPR002545">
    <property type="entry name" value="CheW-lke_dom"/>
</dbReference>
<evidence type="ECO:0000259" key="4">
    <source>
        <dbReference type="PROSITE" id="PS50851"/>
    </source>
</evidence>
<dbReference type="Gene3D" id="2.30.30.40">
    <property type="entry name" value="SH3 Domains"/>
    <property type="match status" value="1"/>
</dbReference>
<dbReference type="RefSeq" id="WP_126075832.1">
    <property type="nucleotide sequence ID" value="NZ_CP051166.1"/>
</dbReference>
<evidence type="ECO:0000256" key="3">
    <source>
        <dbReference type="ARBA" id="ARBA00022490"/>
    </source>
</evidence>
<sequence length="228" mass="24525">MSSAPDTLHALDDQDCWNRIGVAGDMSCPKLEQHVHCRNCEVYAGAASRSMQRPVDSAYREDWAALLRQPQAARAQHDSSGLVFRLGREWLMLPTRIVASVAPLAASHSLPHRSGGGLTGIVNVGGTLAPSISLATLLGIDENDAPQQGGRHVFARLLVIVWEEQRFALPVADLHGILRYGAASVGAPAATLNKGLQRFITGVLTHGEMRIGVLDAPLIGHQLTRLLR</sequence>
<dbReference type="PANTHER" id="PTHR22617">
    <property type="entry name" value="CHEMOTAXIS SENSOR HISTIDINE KINASE-RELATED"/>
    <property type="match status" value="1"/>
</dbReference>
<dbReference type="Gene3D" id="2.40.50.180">
    <property type="entry name" value="CheA-289, Domain 4"/>
    <property type="match status" value="1"/>
</dbReference>
<gene>
    <name evidence="5" type="ORF">EJB06_20220</name>
</gene>
<dbReference type="EMBL" id="RXLQ01000011">
    <property type="protein sequence ID" value="RSZ57061.1"/>
    <property type="molecule type" value="Genomic_DNA"/>
</dbReference>
<dbReference type="SMART" id="SM00260">
    <property type="entry name" value="CheW"/>
    <property type="match status" value="1"/>
</dbReference>